<evidence type="ECO:0000313" key="2">
    <source>
        <dbReference type="EMBL" id="MBS5331129.1"/>
    </source>
</evidence>
<dbReference type="InterPro" id="IPR036515">
    <property type="entry name" value="Transposase_17_sf"/>
</dbReference>
<dbReference type="Proteomes" id="UP000759273">
    <property type="component" value="Unassembled WGS sequence"/>
</dbReference>
<dbReference type="GO" id="GO:0043565">
    <property type="term" value="F:sequence-specific DNA binding"/>
    <property type="evidence" value="ECO:0007669"/>
    <property type="project" value="TreeGrafter"/>
</dbReference>
<accession>A0A943HGS1</accession>
<dbReference type="Gene3D" id="3.30.70.1290">
    <property type="entry name" value="Transposase IS200-like"/>
    <property type="match status" value="1"/>
</dbReference>
<dbReference type="InterPro" id="IPR002686">
    <property type="entry name" value="Transposase_17"/>
</dbReference>
<sequence>MESALPKRKVHHLRGYDYGRNGAYFITICTHQRRMLFGPNRAPVGADSISARMATRVFREIIGQYPAVQCRYFVVMPNHFHALVEIERARADMESAPTVISIVQAFKRYSTIEYIRLVKGGQAVPFDKRLWQRSFHDHVARNETDFRMIAEYIQSNPQLWHKDCFYEEPPHEP</sequence>
<dbReference type="AlphaFoldDB" id="A0A943HGS1"/>
<dbReference type="SUPFAM" id="SSF143422">
    <property type="entry name" value="Transposase IS200-like"/>
    <property type="match status" value="1"/>
</dbReference>
<protein>
    <submittedName>
        <fullName evidence="2">Transposase</fullName>
    </submittedName>
</protein>
<proteinExistence type="predicted"/>
<evidence type="ECO:0000313" key="3">
    <source>
        <dbReference type="Proteomes" id="UP000759273"/>
    </source>
</evidence>
<dbReference type="GO" id="GO:0006313">
    <property type="term" value="P:DNA transposition"/>
    <property type="evidence" value="ECO:0007669"/>
    <property type="project" value="InterPro"/>
</dbReference>
<dbReference type="EMBL" id="JAGZGG010000002">
    <property type="protein sequence ID" value="MBS5331129.1"/>
    <property type="molecule type" value="Genomic_DNA"/>
</dbReference>
<dbReference type="PANTHER" id="PTHR36966:SF1">
    <property type="entry name" value="REP-ASSOCIATED TYROSINE TRANSPOSASE"/>
    <property type="match status" value="1"/>
</dbReference>
<dbReference type="SMART" id="SM01321">
    <property type="entry name" value="Y1_Tnp"/>
    <property type="match status" value="1"/>
</dbReference>
<feature type="domain" description="Transposase IS200-like" evidence="1">
    <location>
        <begin position="19"/>
        <end position="156"/>
    </location>
</feature>
<reference evidence="2" key="1">
    <citation type="submission" date="2021-02" db="EMBL/GenBank/DDBJ databases">
        <title>Infant gut strain persistence is associated with maternal origin, phylogeny, and functional potential including surface adhesion and iron acquisition.</title>
        <authorList>
            <person name="Lou Y.C."/>
        </authorList>
    </citation>
    <scope>NUCLEOTIDE SEQUENCE</scope>
    <source>
        <strain evidence="2">L3_101_000M1_dasL3_101_000M1_concoct_87</strain>
    </source>
</reference>
<dbReference type="InterPro" id="IPR052715">
    <property type="entry name" value="RAYT_transposase"/>
</dbReference>
<evidence type="ECO:0000259" key="1">
    <source>
        <dbReference type="SMART" id="SM01321"/>
    </source>
</evidence>
<name>A0A943HGS1_9FIRM</name>
<organism evidence="2 3">
    <name type="scientific">Subdoligranulum variabile</name>
    <dbReference type="NCBI Taxonomy" id="214851"/>
    <lineage>
        <taxon>Bacteria</taxon>
        <taxon>Bacillati</taxon>
        <taxon>Bacillota</taxon>
        <taxon>Clostridia</taxon>
        <taxon>Eubacteriales</taxon>
        <taxon>Oscillospiraceae</taxon>
        <taxon>Subdoligranulum</taxon>
    </lineage>
</organism>
<gene>
    <name evidence="2" type="ORF">KHY36_01195</name>
</gene>
<comment type="caution">
    <text evidence="2">The sequence shown here is derived from an EMBL/GenBank/DDBJ whole genome shotgun (WGS) entry which is preliminary data.</text>
</comment>
<dbReference type="PANTHER" id="PTHR36966">
    <property type="entry name" value="REP-ASSOCIATED TYROSINE TRANSPOSASE"/>
    <property type="match status" value="1"/>
</dbReference>
<dbReference type="Pfam" id="PF01797">
    <property type="entry name" value="Y1_Tnp"/>
    <property type="match status" value="1"/>
</dbReference>
<dbReference type="GO" id="GO:0004803">
    <property type="term" value="F:transposase activity"/>
    <property type="evidence" value="ECO:0007669"/>
    <property type="project" value="InterPro"/>
</dbReference>